<reference evidence="1 2" key="1">
    <citation type="submission" date="2024-06" db="EMBL/GenBank/DDBJ databases">
        <title>The Natural Products Discovery Center: Release of the First 8490 Sequenced Strains for Exploring Actinobacteria Biosynthetic Diversity.</title>
        <authorList>
            <person name="Kalkreuter E."/>
            <person name="Kautsar S.A."/>
            <person name="Yang D."/>
            <person name="Bader C.D."/>
            <person name="Teijaro C.N."/>
            <person name="Fluegel L."/>
            <person name="Davis C.M."/>
            <person name="Simpson J.R."/>
            <person name="Lauterbach L."/>
            <person name="Steele A.D."/>
            <person name="Gui C."/>
            <person name="Meng S."/>
            <person name="Li G."/>
            <person name="Viehrig K."/>
            <person name="Ye F."/>
            <person name="Su P."/>
            <person name="Kiefer A.F."/>
            <person name="Nichols A."/>
            <person name="Cepeda A.J."/>
            <person name="Yan W."/>
            <person name="Fan B."/>
            <person name="Jiang Y."/>
            <person name="Adhikari A."/>
            <person name="Zheng C.-J."/>
            <person name="Schuster L."/>
            <person name="Cowan T.M."/>
            <person name="Smanski M.J."/>
            <person name="Chevrette M.G."/>
            <person name="De Carvalho L.P.S."/>
            <person name="Shen B."/>
        </authorList>
    </citation>
    <scope>NUCLEOTIDE SEQUENCE [LARGE SCALE GENOMIC DNA]</scope>
    <source>
        <strain evidence="1 2">NPDC019583</strain>
    </source>
</reference>
<keyword evidence="2" id="KW-1185">Reference proteome</keyword>
<proteinExistence type="predicted"/>
<comment type="caution">
    <text evidence="1">The sequence shown here is derived from an EMBL/GenBank/DDBJ whole genome shotgun (WGS) entry which is preliminary data.</text>
</comment>
<name>A0ABV2XLI3_9ACTN</name>
<dbReference type="Proteomes" id="UP001550603">
    <property type="component" value="Unassembled WGS sequence"/>
</dbReference>
<accession>A0ABV2XLI3</accession>
<sequence length="516" mass="57197">MRSRLKSHLTESATTVFHSGLGRVDPVSVRIELTRDFDESASYEDRIALLAALLHERHHWLQHVGTSTGLFGTLLLELQNAMIEHGVPLEELRTEDLPLLRQEHRFADALGKWERLEATRRLYFGCRRGDLDALMRDGRAPLWGELAPLVSGTMGKLLADSPYIDRYQAFFADRGGHLPVDKTFVTESGWSVGARHLMEGAARQSEVFRLLQGALDGHRHSGAPAEAFRFNLSEHYTGVYGVARKLFDSVVGARTVAADIGFAFACDMGLNALAPPLYPLVPVNPGTYFAHVVHKLADFRFDRCLHIVDPPHVRALIAELTEHVGVVGGASRRMTDLDLRLPQRFKREMVDGVLGHLRPDEVAGQLFTLPHADAVPVPSGPSCRLRYLLALTAEAERIRARSPEIFVFPAASYLDDRTAFRALFERIQPPLLSYGSQQFRGTRPIAGWPDFFVATGIHYEVMRGLVMHDARTLGISLAPFARLAPGLLRIVLRGALHGAPVADVIHGHAEAAAEQR</sequence>
<evidence type="ECO:0000313" key="1">
    <source>
        <dbReference type="EMBL" id="MEU2264844.1"/>
    </source>
</evidence>
<gene>
    <name evidence="1" type="ORF">ABZ568_00015</name>
</gene>
<dbReference type="EMBL" id="JBEYBN010000001">
    <property type="protein sequence ID" value="MEU2264844.1"/>
    <property type="molecule type" value="Genomic_DNA"/>
</dbReference>
<protein>
    <submittedName>
        <fullName evidence="1">Uncharacterized protein</fullName>
    </submittedName>
</protein>
<dbReference type="RefSeq" id="WP_359784118.1">
    <property type="nucleotide sequence ID" value="NZ_JBEYBN010000001.1"/>
</dbReference>
<organism evidence="1 2">
    <name type="scientific">Streptomyces olindensis</name>
    <dbReference type="NCBI Taxonomy" id="358823"/>
    <lineage>
        <taxon>Bacteria</taxon>
        <taxon>Bacillati</taxon>
        <taxon>Actinomycetota</taxon>
        <taxon>Actinomycetes</taxon>
        <taxon>Kitasatosporales</taxon>
        <taxon>Streptomycetaceae</taxon>
        <taxon>Streptomyces</taxon>
    </lineage>
</organism>
<evidence type="ECO:0000313" key="2">
    <source>
        <dbReference type="Proteomes" id="UP001550603"/>
    </source>
</evidence>